<organism evidence="14 15">
    <name type="scientific">Pacificimonas flava</name>
    <dbReference type="NCBI Taxonomy" id="1234595"/>
    <lineage>
        <taxon>Bacteria</taxon>
        <taxon>Pseudomonadati</taxon>
        <taxon>Pseudomonadota</taxon>
        <taxon>Alphaproteobacteria</taxon>
        <taxon>Sphingomonadales</taxon>
        <taxon>Sphingosinicellaceae</taxon>
        <taxon>Pacificimonas</taxon>
    </lineage>
</organism>
<dbReference type="InterPro" id="IPR006153">
    <property type="entry name" value="Cation/H_exchanger_TM"/>
</dbReference>
<evidence type="ECO:0000256" key="6">
    <source>
        <dbReference type="ARBA" id="ARBA00022692"/>
    </source>
</evidence>
<evidence type="ECO:0000256" key="1">
    <source>
        <dbReference type="ARBA" id="ARBA00004651"/>
    </source>
</evidence>
<dbReference type="AlphaFoldDB" id="M2U297"/>
<evidence type="ECO:0000256" key="10">
    <source>
        <dbReference type="ARBA" id="ARBA00023136"/>
    </source>
</evidence>
<dbReference type="GO" id="GO:0015385">
    <property type="term" value="F:sodium:proton antiporter activity"/>
    <property type="evidence" value="ECO:0007669"/>
    <property type="project" value="InterPro"/>
</dbReference>
<dbReference type="Proteomes" id="UP000011717">
    <property type="component" value="Unassembled WGS sequence"/>
</dbReference>
<sequence>MDLPPLSAFDAAAIIVVMAAGLGYLNHRYLKLPHVIGLTIMGAAASLIAVGTDLIIPTLSLAEGTEAFLSDLDFPDTLMQGMLSFLLFAGALHVDLDELKKGWLPILVLSTIGVITSTIIVGFLFFGLCNLIGVAIPLIWCLVFGALISPTDPVSVLGILRRAAVPPTLQATVAGESLFNDGVGVVVFSILSSAAISGADFSLSEGARLFAAEAGGGILLGLAAGYIGFRAMRAIDVYSIEVLISLAVVMGGYALAMHLHLAGPVAMAIAGLLIGNQGVTFAMSDITRDYLLKFWELIDEMLNSVLFLLIGLEIIVIAARWEFLILALAAIPLVLASRTLAVAGPMSLLRRFTPLSRAATPILVWGGLRGGISIALALSLPAGPLRDAILATTYGVVLFSVLVQGATVGRLVAWLKRRPGIEMAG</sequence>
<feature type="transmembrane region" description="Helical" evidence="12">
    <location>
        <begin position="294"/>
        <end position="317"/>
    </location>
</feature>
<dbReference type="OrthoDB" id="9774146at2"/>
<keyword evidence="4" id="KW-0050">Antiport</keyword>
<comment type="similarity">
    <text evidence="2">Belongs to the monovalent cation:proton antiporter 1 (CPA1) transporter (TC 2.A.36) family.</text>
</comment>
<evidence type="ECO:0000259" key="13">
    <source>
        <dbReference type="Pfam" id="PF00999"/>
    </source>
</evidence>
<keyword evidence="8" id="KW-0915">Sodium</keyword>
<keyword evidence="6 12" id="KW-0812">Transmembrane</keyword>
<dbReference type="InterPro" id="IPR018422">
    <property type="entry name" value="Cation/H_exchanger_CPA1"/>
</dbReference>
<dbReference type="PANTHER" id="PTHR10110:SF195">
    <property type="entry name" value="NA(+)_H(+) ANTIPORTER NHAS2"/>
    <property type="match status" value="1"/>
</dbReference>
<dbReference type="GO" id="GO:0005886">
    <property type="term" value="C:plasma membrane"/>
    <property type="evidence" value="ECO:0007669"/>
    <property type="project" value="UniProtKB-SubCell"/>
</dbReference>
<feature type="transmembrane region" description="Helical" evidence="12">
    <location>
        <begin position="6"/>
        <end position="25"/>
    </location>
</feature>
<evidence type="ECO:0000256" key="7">
    <source>
        <dbReference type="ARBA" id="ARBA00022989"/>
    </source>
</evidence>
<feature type="transmembrane region" description="Helical" evidence="12">
    <location>
        <begin position="362"/>
        <end position="382"/>
    </location>
</feature>
<reference evidence="14 15" key="1">
    <citation type="journal article" date="2013" name="Genome Announc.">
        <title>Draft Genome Sequence of Strain JLT2015T, Belonging to the Family Sphingomonadaceae of the Alphaproteobacteria.</title>
        <authorList>
            <person name="Tang K."/>
            <person name="Liu K."/>
            <person name="Li S."/>
            <person name="Jiao N."/>
        </authorList>
    </citation>
    <scope>NUCLEOTIDE SEQUENCE [LARGE SCALE GENOMIC DNA]</scope>
    <source>
        <strain evidence="14 15">JLT2015</strain>
    </source>
</reference>
<keyword evidence="5" id="KW-1003">Cell membrane</keyword>
<feature type="transmembrane region" description="Helical" evidence="12">
    <location>
        <begin position="388"/>
        <end position="413"/>
    </location>
</feature>
<dbReference type="Gene3D" id="6.10.140.1330">
    <property type="match status" value="1"/>
</dbReference>
<feature type="transmembrane region" description="Helical" evidence="12">
    <location>
        <begin position="134"/>
        <end position="157"/>
    </location>
</feature>
<accession>M2U297</accession>
<feature type="transmembrane region" description="Helical" evidence="12">
    <location>
        <begin position="261"/>
        <end position="282"/>
    </location>
</feature>
<evidence type="ECO:0000256" key="8">
    <source>
        <dbReference type="ARBA" id="ARBA00023053"/>
    </source>
</evidence>
<keyword evidence="9" id="KW-0406">Ion transport</keyword>
<evidence type="ECO:0000256" key="3">
    <source>
        <dbReference type="ARBA" id="ARBA00022448"/>
    </source>
</evidence>
<evidence type="ECO:0000313" key="15">
    <source>
        <dbReference type="Proteomes" id="UP000011717"/>
    </source>
</evidence>
<dbReference type="EMBL" id="AMRV01000010">
    <property type="protein sequence ID" value="EMD82112.1"/>
    <property type="molecule type" value="Genomic_DNA"/>
</dbReference>
<dbReference type="PANTHER" id="PTHR10110">
    <property type="entry name" value="SODIUM/HYDROGEN EXCHANGER"/>
    <property type="match status" value="1"/>
</dbReference>
<comment type="caution">
    <text evidence="14">The sequence shown here is derived from an EMBL/GenBank/DDBJ whole genome shotgun (WGS) entry which is preliminary data.</text>
</comment>
<evidence type="ECO:0000256" key="4">
    <source>
        <dbReference type="ARBA" id="ARBA00022449"/>
    </source>
</evidence>
<feature type="transmembrane region" description="Helical" evidence="12">
    <location>
        <begin position="323"/>
        <end position="341"/>
    </location>
</feature>
<evidence type="ECO:0000313" key="14">
    <source>
        <dbReference type="EMBL" id="EMD82112.1"/>
    </source>
</evidence>
<feature type="transmembrane region" description="Helical" evidence="12">
    <location>
        <begin position="236"/>
        <end position="255"/>
    </location>
</feature>
<feature type="domain" description="Cation/H+ exchanger transmembrane" evidence="13">
    <location>
        <begin position="20"/>
        <end position="414"/>
    </location>
</feature>
<proteinExistence type="inferred from homology"/>
<evidence type="ECO:0000256" key="11">
    <source>
        <dbReference type="ARBA" id="ARBA00023201"/>
    </source>
</evidence>
<dbReference type="PATRIC" id="fig|1234595.3.peg.2601"/>
<protein>
    <submittedName>
        <fullName evidence="14">Na+/H+ antiporter NhaP</fullName>
    </submittedName>
</protein>
<feature type="transmembrane region" description="Helical" evidence="12">
    <location>
        <begin position="106"/>
        <end position="128"/>
    </location>
</feature>
<keyword evidence="7 12" id="KW-1133">Transmembrane helix</keyword>
<keyword evidence="11" id="KW-0739">Sodium transport</keyword>
<dbReference type="GO" id="GO:0015386">
    <property type="term" value="F:potassium:proton antiporter activity"/>
    <property type="evidence" value="ECO:0007669"/>
    <property type="project" value="TreeGrafter"/>
</dbReference>
<feature type="transmembrane region" description="Helical" evidence="12">
    <location>
        <begin position="209"/>
        <end position="229"/>
    </location>
</feature>
<dbReference type="GO" id="GO:0051453">
    <property type="term" value="P:regulation of intracellular pH"/>
    <property type="evidence" value="ECO:0007669"/>
    <property type="project" value="TreeGrafter"/>
</dbReference>
<name>M2U297_9SPHN</name>
<gene>
    <name evidence="14" type="ORF">C725_2600</name>
</gene>
<comment type="subcellular location">
    <subcellularLocation>
        <location evidence="1">Cell membrane</location>
        <topology evidence="1">Multi-pass membrane protein</topology>
    </subcellularLocation>
</comment>
<evidence type="ECO:0000256" key="5">
    <source>
        <dbReference type="ARBA" id="ARBA00022475"/>
    </source>
</evidence>
<dbReference type="GO" id="GO:0098719">
    <property type="term" value="P:sodium ion import across plasma membrane"/>
    <property type="evidence" value="ECO:0007669"/>
    <property type="project" value="TreeGrafter"/>
</dbReference>
<feature type="transmembrane region" description="Helical" evidence="12">
    <location>
        <begin position="37"/>
        <end position="57"/>
    </location>
</feature>
<dbReference type="Pfam" id="PF00999">
    <property type="entry name" value="Na_H_Exchanger"/>
    <property type="match status" value="1"/>
</dbReference>
<evidence type="ECO:0000256" key="9">
    <source>
        <dbReference type="ARBA" id="ARBA00023065"/>
    </source>
</evidence>
<keyword evidence="10 12" id="KW-0472">Membrane</keyword>
<evidence type="ECO:0000256" key="2">
    <source>
        <dbReference type="ARBA" id="ARBA00007367"/>
    </source>
</evidence>
<dbReference type="RefSeq" id="WP_008603563.1">
    <property type="nucleotide sequence ID" value="NZ_AMRV01000010.1"/>
</dbReference>
<evidence type="ECO:0000256" key="12">
    <source>
        <dbReference type="SAM" id="Phobius"/>
    </source>
</evidence>
<keyword evidence="3" id="KW-0813">Transport</keyword>
<keyword evidence="15" id="KW-1185">Reference proteome</keyword>